<evidence type="ECO:0000256" key="6">
    <source>
        <dbReference type="ARBA" id="ARBA00023136"/>
    </source>
</evidence>
<dbReference type="AlphaFoldDB" id="A0A853DH62"/>
<sequence>MPTREQSSTRHTEGDGSDVDLAQLAGGLDALDAAPDGRRRHRFDVTGVLAPLAVVVGLILLWQFACWAHLKPTYIVPTPASVASNLWSLITHGTAWEAIWVSVHRGLIGFLASIVIGTVLGALVSQVALLRKGFRPLLSAMQSLPSVAWVPFALVIFQGGPALIYAVVLLGSVPSIANGLIGGVDQTPPLLREAGTVLGAGRFELMRSVLLPAALPTYLTGLKQGWSFAWRSLMAAELVATSAQLGTGLGGLLSNGSQDSDMPTVLSAIILILLVGVVVELAVFDPIERRVLRRRGLTSSGL</sequence>
<dbReference type="Gene3D" id="1.10.3720.10">
    <property type="entry name" value="MetI-like"/>
    <property type="match status" value="1"/>
</dbReference>
<reference evidence="9 10" key="1">
    <citation type="submission" date="2020-07" db="EMBL/GenBank/DDBJ databases">
        <title>Sequencing the genomes of 1000 actinobacteria strains.</title>
        <authorList>
            <person name="Klenk H.-P."/>
        </authorList>
    </citation>
    <scope>NUCLEOTIDE SEQUENCE [LARGE SCALE GENOMIC DNA]</scope>
    <source>
        <strain evidence="9 10">DSM 29531</strain>
    </source>
</reference>
<dbReference type="Pfam" id="PF00528">
    <property type="entry name" value="BPD_transp_1"/>
    <property type="match status" value="1"/>
</dbReference>
<accession>A0A853DH62</accession>
<dbReference type="GO" id="GO:0055085">
    <property type="term" value="P:transmembrane transport"/>
    <property type="evidence" value="ECO:0007669"/>
    <property type="project" value="InterPro"/>
</dbReference>
<dbReference type="PROSITE" id="PS50928">
    <property type="entry name" value="ABC_TM1"/>
    <property type="match status" value="1"/>
</dbReference>
<evidence type="ECO:0000256" key="1">
    <source>
        <dbReference type="ARBA" id="ARBA00004651"/>
    </source>
</evidence>
<comment type="caution">
    <text evidence="9">The sequence shown here is derived from an EMBL/GenBank/DDBJ whole genome shotgun (WGS) entry which is preliminary data.</text>
</comment>
<keyword evidence="10" id="KW-1185">Reference proteome</keyword>
<evidence type="ECO:0000313" key="9">
    <source>
        <dbReference type="EMBL" id="NYJ74181.1"/>
    </source>
</evidence>
<dbReference type="SUPFAM" id="SSF161098">
    <property type="entry name" value="MetI-like"/>
    <property type="match status" value="1"/>
</dbReference>
<comment type="similarity">
    <text evidence="7">Belongs to the binding-protein-dependent transport system permease family.</text>
</comment>
<dbReference type="RefSeq" id="WP_179479859.1">
    <property type="nucleotide sequence ID" value="NZ_JACCFW010000001.1"/>
</dbReference>
<evidence type="ECO:0000256" key="3">
    <source>
        <dbReference type="ARBA" id="ARBA00022475"/>
    </source>
</evidence>
<dbReference type="CDD" id="cd06261">
    <property type="entry name" value="TM_PBP2"/>
    <property type="match status" value="1"/>
</dbReference>
<feature type="transmembrane region" description="Helical" evidence="7">
    <location>
        <begin position="48"/>
        <end position="70"/>
    </location>
</feature>
<evidence type="ECO:0000259" key="8">
    <source>
        <dbReference type="PROSITE" id="PS50928"/>
    </source>
</evidence>
<keyword evidence="6 7" id="KW-0472">Membrane</keyword>
<evidence type="ECO:0000256" key="7">
    <source>
        <dbReference type="RuleBase" id="RU363032"/>
    </source>
</evidence>
<feature type="transmembrane region" description="Helical" evidence="7">
    <location>
        <begin position="107"/>
        <end position="130"/>
    </location>
</feature>
<feature type="domain" description="ABC transmembrane type-1" evidence="8">
    <location>
        <begin position="99"/>
        <end position="283"/>
    </location>
</feature>
<dbReference type="InterPro" id="IPR000515">
    <property type="entry name" value="MetI-like"/>
</dbReference>
<feature type="transmembrane region" description="Helical" evidence="7">
    <location>
        <begin position="265"/>
        <end position="284"/>
    </location>
</feature>
<proteinExistence type="inferred from homology"/>
<dbReference type="GO" id="GO:0005886">
    <property type="term" value="C:plasma membrane"/>
    <property type="evidence" value="ECO:0007669"/>
    <property type="project" value="UniProtKB-SubCell"/>
</dbReference>
<keyword evidence="4 7" id="KW-0812">Transmembrane</keyword>
<evidence type="ECO:0000313" key="10">
    <source>
        <dbReference type="Proteomes" id="UP000571817"/>
    </source>
</evidence>
<keyword evidence="2 7" id="KW-0813">Transport</keyword>
<evidence type="ECO:0000256" key="2">
    <source>
        <dbReference type="ARBA" id="ARBA00022448"/>
    </source>
</evidence>
<gene>
    <name evidence="9" type="ORF">HNR15_001144</name>
</gene>
<dbReference type="InterPro" id="IPR035906">
    <property type="entry name" value="MetI-like_sf"/>
</dbReference>
<evidence type="ECO:0000256" key="5">
    <source>
        <dbReference type="ARBA" id="ARBA00022989"/>
    </source>
</evidence>
<dbReference type="PANTHER" id="PTHR30151:SF40">
    <property type="entry name" value="TRANSPORT SYSTEM INTEGRAL MEMBRANE PROTEIN"/>
    <property type="match status" value="1"/>
</dbReference>
<name>A0A853DH62_9MICO</name>
<comment type="subcellular location">
    <subcellularLocation>
        <location evidence="1 7">Cell membrane</location>
        <topology evidence="1 7">Multi-pass membrane protein</topology>
    </subcellularLocation>
</comment>
<dbReference type="EMBL" id="JACCFW010000001">
    <property type="protein sequence ID" value="NYJ74181.1"/>
    <property type="molecule type" value="Genomic_DNA"/>
</dbReference>
<protein>
    <submittedName>
        <fullName evidence="9">NitT/TauT family transport system permease protein</fullName>
    </submittedName>
</protein>
<organism evidence="9 10">
    <name type="scientific">Allobranchiibius huperziae</name>
    <dbReference type="NCBI Taxonomy" id="1874116"/>
    <lineage>
        <taxon>Bacteria</taxon>
        <taxon>Bacillati</taxon>
        <taxon>Actinomycetota</taxon>
        <taxon>Actinomycetes</taxon>
        <taxon>Micrococcales</taxon>
        <taxon>Dermacoccaceae</taxon>
        <taxon>Allobranchiibius</taxon>
    </lineage>
</organism>
<dbReference type="PANTHER" id="PTHR30151">
    <property type="entry name" value="ALKANE SULFONATE ABC TRANSPORTER-RELATED, MEMBRANE SUBUNIT"/>
    <property type="match status" value="1"/>
</dbReference>
<keyword evidence="5 7" id="KW-1133">Transmembrane helix</keyword>
<evidence type="ECO:0000256" key="4">
    <source>
        <dbReference type="ARBA" id="ARBA00022692"/>
    </source>
</evidence>
<keyword evidence="3" id="KW-1003">Cell membrane</keyword>
<dbReference type="Proteomes" id="UP000571817">
    <property type="component" value="Unassembled WGS sequence"/>
</dbReference>